<dbReference type="Pfam" id="PF01551">
    <property type="entry name" value="Peptidase_M23"/>
    <property type="match status" value="1"/>
</dbReference>
<feature type="transmembrane region" description="Helical" evidence="1">
    <location>
        <begin position="28"/>
        <end position="48"/>
    </location>
</feature>
<dbReference type="AlphaFoldDB" id="A0A5C6U6D6"/>
<dbReference type="FunFam" id="2.70.70.10:FF:000006">
    <property type="entry name" value="M23 family peptidase"/>
    <property type="match status" value="1"/>
</dbReference>
<keyword evidence="1" id="KW-0472">Membrane</keyword>
<dbReference type="SUPFAM" id="SSF51261">
    <property type="entry name" value="Duplicated hybrid motif"/>
    <property type="match status" value="1"/>
</dbReference>
<dbReference type="PANTHER" id="PTHR21666:SF270">
    <property type="entry name" value="MUREIN HYDROLASE ACTIVATOR ENVC"/>
    <property type="match status" value="1"/>
</dbReference>
<evidence type="ECO:0000313" key="3">
    <source>
        <dbReference type="EMBL" id="TXC68424.1"/>
    </source>
</evidence>
<keyword evidence="1" id="KW-0812">Transmembrane</keyword>
<gene>
    <name evidence="3" type="ORF">FSZ31_11935</name>
</gene>
<keyword evidence="1" id="KW-1133">Transmembrane helix</keyword>
<dbReference type="PANTHER" id="PTHR21666">
    <property type="entry name" value="PEPTIDASE-RELATED"/>
    <property type="match status" value="1"/>
</dbReference>
<dbReference type="InterPro" id="IPR016047">
    <property type="entry name" value="M23ase_b-sheet_dom"/>
</dbReference>
<dbReference type="OrthoDB" id="9815245at2"/>
<dbReference type="Gene3D" id="2.70.70.10">
    <property type="entry name" value="Glucose Permease (Domain IIA)"/>
    <property type="match status" value="1"/>
</dbReference>
<proteinExistence type="predicted"/>
<dbReference type="GO" id="GO:0004222">
    <property type="term" value="F:metalloendopeptidase activity"/>
    <property type="evidence" value="ECO:0007669"/>
    <property type="project" value="TreeGrafter"/>
</dbReference>
<dbReference type="CDD" id="cd12797">
    <property type="entry name" value="M23_peptidase"/>
    <property type="match status" value="1"/>
</dbReference>
<comment type="caution">
    <text evidence="3">The sequence shown here is derived from an EMBL/GenBank/DDBJ whole genome shotgun (WGS) entry which is preliminary data.</text>
</comment>
<evidence type="ECO:0000256" key="1">
    <source>
        <dbReference type="SAM" id="Phobius"/>
    </source>
</evidence>
<keyword evidence="4" id="KW-1185">Reference proteome</keyword>
<feature type="domain" description="M23ase beta-sheet core" evidence="2">
    <location>
        <begin position="251"/>
        <end position="345"/>
    </location>
</feature>
<evidence type="ECO:0000259" key="2">
    <source>
        <dbReference type="Pfam" id="PF01551"/>
    </source>
</evidence>
<dbReference type="InterPro" id="IPR050570">
    <property type="entry name" value="Cell_wall_metabolism_enzyme"/>
</dbReference>
<name>A0A5C6U6D6_9SPHN</name>
<accession>A0A5C6U6D6</accession>
<organism evidence="3 4">
    <name type="scientific">Flavisphingopyxis soli</name>
    <dbReference type="NCBI Taxonomy" id="2601267"/>
    <lineage>
        <taxon>Bacteria</taxon>
        <taxon>Pseudomonadati</taxon>
        <taxon>Pseudomonadota</taxon>
        <taxon>Alphaproteobacteria</taxon>
        <taxon>Sphingomonadales</taxon>
        <taxon>Sphingopyxidaceae</taxon>
        <taxon>Flavisphingopyxis</taxon>
    </lineage>
</organism>
<dbReference type="EMBL" id="VOPY01000003">
    <property type="protein sequence ID" value="TXC68424.1"/>
    <property type="molecule type" value="Genomic_DNA"/>
</dbReference>
<sequence length="377" mass="40694">MFQDREIFVRTGGHVKFVKLSAKLQRRIATAFAAAFLVLLTITGVAVVRDMLGASERAELAQQQAQVDAAQARVAAYRNRVGEVAAELDARQTYLERLTSEIRGTRVAAPKPDATAEQTAPRKIGALGVKGVLRNLFTLRDRQNDYAVALTETVDRRAARAEAAIRNFGIDPQRLTKQPAALGGPFVAFRSEGRTVGQMGASIVRLDTALIRMERLERALVAMPSARPANVDMVTSSYGYRRDPFTGAAAFHSGLDFPGARGTPIHAAAAGRVSFVGRKSGYGNVVEIDHGQGIITRYAHLSRFDVKVGQRVATGFTIAAMGSTGRSTGPHLHFEVRLNGTAMNPRIFLEAKKDVLETKAVAARRIAELAGTQNGQS</sequence>
<dbReference type="InterPro" id="IPR011055">
    <property type="entry name" value="Dup_hybrid_motif"/>
</dbReference>
<evidence type="ECO:0000313" key="4">
    <source>
        <dbReference type="Proteomes" id="UP000321129"/>
    </source>
</evidence>
<protein>
    <submittedName>
        <fullName evidence="3">M23 family metallopeptidase</fullName>
    </submittedName>
</protein>
<dbReference type="Proteomes" id="UP000321129">
    <property type="component" value="Unassembled WGS sequence"/>
</dbReference>
<reference evidence="3 4" key="1">
    <citation type="submission" date="2019-08" db="EMBL/GenBank/DDBJ databases">
        <title>Sphingorhabdus soil sp. nov., isolated from arctic soil.</title>
        <authorList>
            <person name="Liu Y."/>
        </authorList>
    </citation>
    <scope>NUCLEOTIDE SEQUENCE [LARGE SCALE GENOMIC DNA]</scope>
    <source>
        <strain evidence="3 4">D-2Q-5-6</strain>
    </source>
</reference>